<sequence length="62" mass="7133">MHMALRKETVRIEETAFKQAVAYVLSVSEVHLAQLISKRQCTEIHKDCEEGMMLFSCAQLCF</sequence>
<evidence type="ECO:0000313" key="1">
    <source>
        <dbReference type="EMBL" id="GHC43543.1"/>
    </source>
</evidence>
<dbReference type="EMBL" id="BMZN01000002">
    <property type="protein sequence ID" value="GHC43543.1"/>
    <property type="molecule type" value="Genomic_DNA"/>
</dbReference>
<gene>
    <name evidence="1" type="ORF">GCM10010096_13280</name>
</gene>
<organism evidence="1 2">
    <name type="scientific">Alcaligenes pakistanensis</name>
    <dbReference type="NCBI Taxonomy" id="1482717"/>
    <lineage>
        <taxon>Bacteria</taxon>
        <taxon>Pseudomonadati</taxon>
        <taxon>Pseudomonadota</taxon>
        <taxon>Betaproteobacteria</taxon>
        <taxon>Burkholderiales</taxon>
        <taxon>Alcaligenaceae</taxon>
        <taxon>Alcaligenes</taxon>
    </lineage>
</organism>
<name>A0A8H9IGK5_9BURK</name>
<keyword evidence="2" id="KW-1185">Reference proteome</keyword>
<evidence type="ECO:0000313" key="2">
    <source>
        <dbReference type="Proteomes" id="UP000608923"/>
    </source>
</evidence>
<comment type="caution">
    <text evidence="1">The sequence shown here is derived from an EMBL/GenBank/DDBJ whole genome shotgun (WGS) entry which is preliminary data.</text>
</comment>
<dbReference type="AlphaFoldDB" id="A0A8H9IGK5"/>
<protein>
    <submittedName>
        <fullName evidence="1">Uncharacterized protein</fullName>
    </submittedName>
</protein>
<accession>A0A8H9IGK5</accession>
<reference evidence="2" key="1">
    <citation type="journal article" date="2019" name="Int. J. Syst. Evol. Microbiol.">
        <title>The Global Catalogue of Microorganisms (GCM) 10K type strain sequencing project: providing services to taxonomists for standard genome sequencing and annotation.</title>
        <authorList>
            <consortium name="The Broad Institute Genomics Platform"/>
            <consortium name="The Broad Institute Genome Sequencing Center for Infectious Disease"/>
            <person name="Wu L."/>
            <person name="Ma J."/>
        </authorList>
    </citation>
    <scope>NUCLEOTIDE SEQUENCE [LARGE SCALE GENOMIC DNA]</scope>
    <source>
        <strain evidence="2">KCTC 42083</strain>
    </source>
</reference>
<dbReference type="Proteomes" id="UP000608923">
    <property type="component" value="Unassembled WGS sequence"/>
</dbReference>
<proteinExistence type="predicted"/>